<dbReference type="RefSeq" id="WP_073017492.1">
    <property type="nucleotide sequence ID" value="NZ_FQXU01000004.1"/>
</dbReference>
<dbReference type="EC" id="2.7.13.3" evidence="2"/>
<keyword evidence="4" id="KW-0808">Transferase</keyword>
<evidence type="ECO:0000256" key="3">
    <source>
        <dbReference type="ARBA" id="ARBA00022553"/>
    </source>
</evidence>
<keyword evidence="8" id="KW-0902">Two-component regulatory system</keyword>
<proteinExistence type="predicted"/>
<dbReference type="GO" id="GO:0046983">
    <property type="term" value="F:protein dimerization activity"/>
    <property type="evidence" value="ECO:0007669"/>
    <property type="project" value="InterPro"/>
</dbReference>
<dbReference type="Pfam" id="PF07730">
    <property type="entry name" value="HisKA_3"/>
    <property type="match status" value="1"/>
</dbReference>
<sequence>MKAENITRLSIYTLTAIGTALSYEIQNAPYFIMMFFIFILNSRIRLLFLTPKNRNNLLLVSIISDLALVFLLSSKYPYMTYFLLYITILDSLSLLKSEGYILSIIASAFILFYIKEKGPDIFILNLFIILSLSIFSINKKNLNKDFKETEILFDENRRYSYELENTKKILEDYSSKIESLSTLQERARITSEIHDNLGHKLTGVLFQLEAGMRVSKKDLEKGLDIIESSRATLSSTVDMLSDTLKNINPGEYSNRVLSIKQMIDDFIYSSNIDISFDIKGTPVKLYPSMEVALYKNAKEAITNSARHGKSKKIWITLKYEEKQVILTVIDDGISCKTLVRGMGIKGMEERVKIIDGELFISTEKGFEITTIIPIKS</sequence>
<dbReference type="GO" id="GO:0000155">
    <property type="term" value="F:phosphorelay sensor kinase activity"/>
    <property type="evidence" value="ECO:0007669"/>
    <property type="project" value="InterPro"/>
</dbReference>
<evidence type="ECO:0000259" key="10">
    <source>
        <dbReference type="Pfam" id="PF07730"/>
    </source>
</evidence>
<dbReference type="CDD" id="cd16917">
    <property type="entry name" value="HATPase_UhpB-NarQ-NarX-like"/>
    <property type="match status" value="1"/>
</dbReference>
<feature type="transmembrane region" description="Helical" evidence="9">
    <location>
        <begin position="28"/>
        <end position="48"/>
    </location>
</feature>
<dbReference type="Gene3D" id="1.20.5.1930">
    <property type="match status" value="1"/>
</dbReference>
<keyword evidence="9" id="KW-0472">Membrane</keyword>
<evidence type="ECO:0000256" key="1">
    <source>
        <dbReference type="ARBA" id="ARBA00000085"/>
    </source>
</evidence>
<dbReference type="GO" id="GO:0016020">
    <property type="term" value="C:membrane"/>
    <property type="evidence" value="ECO:0007669"/>
    <property type="project" value="InterPro"/>
</dbReference>
<evidence type="ECO:0000313" key="11">
    <source>
        <dbReference type="EMBL" id="SHH86874.1"/>
    </source>
</evidence>
<accession>A0A1M5WI34</accession>
<dbReference type="PANTHER" id="PTHR24421:SF10">
    <property type="entry name" value="NITRATE_NITRITE SENSOR PROTEIN NARQ"/>
    <property type="match status" value="1"/>
</dbReference>
<evidence type="ECO:0000256" key="7">
    <source>
        <dbReference type="ARBA" id="ARBA00022840"/>
    </source>
</evidence>
<dbReference type="SUPFAM" id="SSF55874">
    <property type="entry name" value="ATPase domain of HSP90 chaperone/DNA topoisomerase II/histidine kinase"/>
    <property type="match status" value="1"/>
</dbReference>
<feature type="transmembrane region" description="Helical" evidence="9">
    <location>
        <begin position="100"/>
        <end position="115"/>
    </location>
</feature>
<keyword evidence="9" id="KW-0812">Transmembrane</keyword>
<keyword evidence="6 11" id="KW-0418">Kinase</keyword>
<feature type="transmembrane region" description="Helical" evidence="9">
    <location>
        <begin position="121"/>
        <end position="138"/>
    </location>
</feature>
<name>A0A1M5WI34_9CLOT</name>
<evidence type="ECO:0000313" key="12">
    <source>
        <dbReference type="Proteomes" id="UP000184241"/>
    </source>
</evidence>
<keyword evidence="9" id="KW-1133">Transmembrane helix</keyword>
<evidence type="ECO:0000256" key="2">
    <source>
        <dbReference type="ARBA" id="ARBA00012438"/>
    </source>
</evidence>
<evidence type="ECO:0000256" key="5">
    <source>
        <dbReference type="ARBA" id="ARBA00022741"/>
    </source>
</evidence>
<organism evidence="11 12">
    <name type="scientific">Clostridium intestinale DSM 6191</name>
    <dbReference type="NCBI Taxonomy" id="1121320"/>
    <lineage>
        <taxon>Bacteria</taxon>
        <taxon>Bacillati</taxon>
        <taxon>Bacillota</taxon>
        <taxon>Clostridia</taxon>
        <taxon>Eubacteriales</taxon>
        <taxon>Clostridiaceae</taxon>
        <taxon>Clostridium</taxon>
    </lineage>
</organism>
<keyword evidence="7" id="KW-0067">ATP-binding</keyword>
<comment type="catalytic activity">
    <reaction evidence="1">
        <text>ATP + protein L-histidine = ADP + protein N-phospho-L-histidine.</text>
        <dbReference type="EC" id="2.7.13.3"/>
    </reaction>
</comment>
<keyword evidence="3" id="KW-0597">Phosphoprotein</keyword>
<dbReference type="PANTHER" id="PTHR24421">
    <property type="entry name" value="NITRATE/NITRITE SENSOR PROTEIN NARX-RELATED"/>
    <property type="match status" value="1"/>
</dbReference>
<evidence type="ECO:0000256" key="6">
    <source>
        <dbReference type="ARBA" id="ARBA00022777"/>
    </source>
</evidence>
<evidence type="ECO:0000256" key="8">
    <source>
        <dbReference type="ARBA" id="ARBA00023012"/>
    </source>
</evidence>
<dbReference type="EMBL" id="FQXU01000004">
    <property type="protein sequence ID" value="SHH86874.1"/>
    <property type="molecule type" value="Genomic_DNA"/>
</dbReference>
<dbReference type="InterPro" id="IPR011712">
    <property type="entry name" value="Sig_transdc_His_kin_sub3_dim/P"/>
</dbReference>
<dbReference type="GO" id="GO:0005524">
    <property type="term" value="F:ATP binding"/>
    <property type="evidence" value="ECO:0007669"/>
    <property type="project" value="UniProtKB-KW"/>
</dbReference>
<evidence type="ECO:0000256" key="4">
    <source>
        <dbReference type="ARBA" id="ARBA00022679"/>
    </source>
</evidence>
<feature type="transmembrane region" description="Helical" evidence="9">
    <location>
        <begin position="55"/>
        <end position="72"/>
    </location>
</feature>
<reference evidence="11 12" key="1">
    <citation type="submission" date="2016-11" db="EMBL/GenBank/DDBJ databases">
        <authorList>
            <person name="Jaros S."/>
            <person name="Januszkiewicz K."/>
            <person name="Wedrychowicz H."/>
        </authorList>
    </citation>
    <scope>NUCLEOTIDE SEQUENCE [LARGE SCALE GENOMIC DNA]</scope>
    <source>
        <strain evidence="11 12">DSM 6191</strain>
    </source>
</reference>
<keyword evidence="5" id="KW-0547">Nucleotide-binding</keyword>
<gene>
    <name evidence="11" type="ORF">SAMN02745941_01092</name>
</gene>
<dbReference type="AlphaFoldDB" id="A0A1M5WI34"/>
<protein>
    <recommendedName>
        <fullName evidence="2">histidine kinase</fullName>
        <ecNumber evidence="2">2.7.13.3</ecNumber>
    </recommendedName>
</protein>
<evidence type="ECO:0000256" key="9">
    <source>
        <dbReference type="SAM" id="Phobius"/>
    </source>
</evidence>
<feature type="domain" description="Signal transduction histidine kinase subgroup 3 dimerisation and phosphoacceptor" evidence="10">
    <location>
        <begin position="185"/>
        <end position="250"/>
    </location>
</feature>
<dbReference type="Gene3D" id="3.30.565.10">
    <property type="entry name" value="Histidine kinase-like ATPase, C-terminal domain"/>
    <property type="match status" value="1"/>
</dbReference>
<dbReference type="InterPro" id="IPR036890">
    <property type="entry name" value="HATPase_C_sf"/>
</dbReference>
<dbReference type="InterPro" id="IPR050482">
    <property type="entry name" value="Sensor_HK_TwoCompSys"/>
</dbReference>
<dbReference type="Proteomes" id="UP000184241">
    <property type="component" value="Unassembled WGS sequence"/>
</dbReference>